<evidence type="ECO:0000313" key="9">
    <source>
        <dbReference type="Proteomes" id="UP000586305"/>
    </source>
</evidence>
<dbReference type="PRINTS" id="PR00169">
    <property type="entry name" value="KCHANNEL"/>
</dbReference>
<dbReference type="AlphaFoldDB" id="A0A849VAZ6"/>
<reference evidence="8 9" key="1">
    <citation type="submission" date="2020-04" db="EMBL/GenBank/DDBJ databases">
        <title>Pseudoalteromonas caenipelagi sp. nov., isolated from a tidal flat.</title>
        <authorList>
            <person name="Park S."/>
            <person name="Yoon J.-H."/>
        </authorList>
    </citation>
    <scope>NUCLEOTIDE SEQUENCE [LARGE SCALE GENOMIC DNA]</scope>
    <source>
        <strain evidence="8 9">JBTF-M23</strain>
    </source>
</reference>
<feature type="transmembrane region" description="Helical" evidence="6">
    <location>
        <begin position="137"/>
        <end position="159"/>
    </location>
</feature>
<sequence length="277" mass="31792">MYNNIKSQLNALKNNKAFELSVVAVIIISALEIGAKTFPLSSGAISVTHVLDIFITLFFLFELSVRFIADEDKRSFFKKGWNVFDTLVVVISLIPINDSEMALLARLVRVFRVLRMVSVVPELRVLINSLIKALPQLGYVILLMFIIFYIYAAIGSFVFKDINPKLWGDIAISMLTLFRIMTFEDWTDIQYETMEVYPMSWVFYLTFIFFTAFAFLNMVIGIVVNVMEEERSKLRKAKEDAKNIPTIEDLHSEIQQLKALIVQQQSSKEITDKESAL</sequence>
<keyword evidence="5" id="KW-0175">Coiled coil</keyword>
<evidence type="ECO:0000313" key="8">
    <source>
        <dbReference type="EMBL" id="NOU50155.1"/>
    </source>
</evidence>
<dbReference type="GO" id="GO:0070509">
    <property type="term" value="P:calcium ion import"/>
    <property type="evidence" value="ECO:0007669"/>
    <property type="project" value="TreeGrafter"/>
</dbReference>
<keyword evidence="9" id="KW-1185">Reference proteome</keyword>
<keyword evidence="3 6" id="KW-1133">Transmembrane helix</keyword>
<dbReference type="RefSeq" id="WP_171625228.1">
    <property type="nucleotide sequence ID" value="NZ_JABBPG010000002.1"/>
</dbReference>
<keyword evidence="2 6" id="KW-0812">Transmembrane</keyword>
<evidence type="ECO:0000256" key="4">
    <source>
        <dbReference type="ARBA" id="ARBA00023136"/>
    </source>
</evidence>
<feature type="transmembrane region" description="Helical" evidence="6">
    <location>
        <begin position="166"/>
        <end position="182"/>
    </location>
</feature>
<feature type="transmembrane region" description="Helical" evidence="6">
    <location>
        <begin position="81"/>
        <end position="98"/>
    </location>
</feature>
<evidence type="ECO:0000259" key="7">
    <source>
        <dbReference type="Pfam" id="PF00520"/>
    </source>
</evidence>
<evidence type="ECO:0000256" key="2">
    <source>
        <dbReference type="ARBA" id="ARBA00022692"/>
    </source>
</evidence>
<feature type="transmembrane region" description="Helical" evidence="6">
    <location>
        <begin position="50"/>
        <end position="69"/>
    </location>
</feature>
<evidence type="ECO:0000256" key="3">
    <source>
        <dbReference type="ARBA" id="ARBA00022989"/>
    </source>
</evidence>
<dbReference type="EMBL" id="JABBPG010000002">
    <property type="protein sequence ID" value="NOU50155.1"/>
    <property type="molecule type" value="Genomic_DNA"/>
</dbReference>
<name>A0A849VAZ6_9GAMM</name>
<dbReference type="Gene3D" id="1.20.120.350">
    <property type="entry name" value="Voltage-gated potassium channels. Chain C"/>
    <property type="match status" value="1"/>
</dbReference>
<dbReference type="Pfam" id="PF00520">
    <property type="entry name" value="Ion_trans"/>
    <property type="match status" value="1"/>
</dbReference>
<dbReference type="SUPFAM" id="SSF81324">
    <property type="entry name" value="Voltage-gated potassium channels"/>
    <property type="match status" value="1"/>
</dbReference>
<dbReference type="InterPro" id="IPR005821">
    <property type="entry name" value="Ion_trans_dom"/>
</dbReference>
<feature type="coiled-coil region" evidence="5">
    <location>
        <begin position="224"/>
        <end position="267"/>
    </location>
</feature>
<proteinExistence type="predicted"/>
<protein>
    <submittedName>
        <fullName evidence="8">Ion transporter</fullName>
    </submittedName>
</protein>
<dbReference type="InterPro" id="IPR043203">
    <property type="entry name" value="VGCC_Ca_Na"/>
</dbReference>
<feature type="transmembrane region" description="Helical" evidence="6">
    <location>
        <begin position="202"/>
        <end position="226"/>
    </location>
</feature>
<dbReference type="GO" id="GO:0086010">
    <property type="term" value="P:membrane depolarization during action potential"/>
    <property type="evidence" value="ECO:0007669"/>
    <property type="project" value="TreeGrafter"/>
</dbReference>
<comment type="subcellular location">
    <subcellularLocation>
        <location evidence="1">Membrane</location>
        <topology evidence="1">Multi-pass membrane protein</topology>
    </subcellularLocation>
</comment>
<keyword evidence="4 6" id="KW-0472">Membrane</keyword>
<organism evidence="8 9">
    <name type="scientific">Pseudoalteromonas caenipelagi</name>
    <dbReference type="NCBI Taxonomy" id="2726988"/>
    <lineage>
        <taxon>Bacteria</taxon>
        <taxon>Pseudomonadati</taxon>
        <taxon>Pseudomonadota</taxon>
        <taxon>Gammaproteobacteria</taxon>
        <taxon>Alteromonadales</taxon>
        <taxon>Pseudoalteromonadaceae</taxon>
        <taxon>Pseudoalteromonas</taxon>
    </lineage>
</organism>
<gene>
    <name evidence="8" type="ORF">HG263_06320</name>
</gene>
<dbReference type="PANTHER" id="PTHR10037">
    <property type="entry name" value="VOLTAGE-GATED CATION CHANNEL CALCIUM AND SODIUM"/>
    <property type="match status" value="1"/>
</dbReference>
<dbReference type="PANTHER" id="PTHR10037:SF230">
    <property type="entry name" value="CA[2+]-CHANNEL PROTEIN ALPHA[[1]] SUBUNIT T, ISOFORM F"/>
    <property type="match status" value="1"/>
</dbReference>
<dbReference type="InterPro" id="IPR027359">
    <property type="entry name" value="Volt_channel_dom_sf"/>
</dbReference>
<feature type="transmembrane region" description="Helical" evidence="6">
    <location>
        <begin position="20"/>
        <end position="38"/>
    </location>
</feature>
<dbReference type="Proteomes" id="UP000586305">
    <property type="component" value="Unassembled WGS sequence"/>
</dbReference>
<evidence type="ECO:0000256" key="6">
    <source>
        <dbReference type="SAM" id="Phobius"/>
    </source>
</evidence>
<evidence type="ECO:0000256" key="1">
    <source>
        <dbReference type="ARBA" id="ARBA00004141"/>
    </source>
</evidence>
<feature type="domain" description="Ion transport" evidence="7">
    <location>
        <begin position="16"/>
        <end position="233"/>
    </location>
</feature>
<dbReference type="GO" id="GO:0001518">
    <property type="term" value="C:voltage-gated sodium channel complex"/>
    <property type="evidence" value="ECO:0007669"/>
    <property type="project" value="TreeGrafter"/>
</dbReference>
<dbReference type="Gene3D" id="1.10.287.70">
    <property type="match status" value="1"/>
</dbReference>
<comment type="caution">
    <text evidence="8">The sequence shown here is derived from an EMBL/GenBank/DDBJ whole genome shotgun (WGS) entry which is preliminary data.</text>
</comment>
<accession>A0A849VAZ6</accession>
<dbReference type="GO" id="GO:0008332">
    <property type="term" value="F:low voltage-gated calcium channel activity"/>
    <property type="evidence" value="ECO:0007669"/>
    <property type="project" value="TreeGrafter"/>
</dbReference>
<evidence type="ECO:0000256" key="5">
    <source>
        <dbReference type="SAM" id="Coils"/>
    </source>
</evidence>
<dbReference type="GO" id="GO:0005248">
    <property type="term" value="F:voltage-gated sodium channel activity"/>
    <property type="evidence" value="ECO:0007669"/>
    <property type="project" value="TreeGrafter"/>
</dbReference>